<dbReference type="InterPro" id="IPR007714">
    <property type="entry name" value="CFA20_dom"/>
</dbReference>
<name>A0A7M4FET3_CROPO</name>
<reference evidence="3" key="2">
    <citation type="submission" date="2025-09" db="UniProtKB">
        <authorList>
            <consortium name="Ensembl"/>
        </authorList>
    </citation>
    <scope>IDENTIFICATION</scope>
</reference>
<accession>A0A7M4FET3</accession>
<dbReference type="PANTHER" id="PTHR12458">
    <property type="entry name" value="ORF PROTEIN"/>
    <property type="match status" value="1"/>
</dbReference>
<sequence>MFKNEYQGGQFVEIFSAQGKNPGAKWKIFGSPSAIWKEFDKEVKGFIFVLEGSSQTNKMQLPKEARQTLGLIQRFLVLQIYVPLGQDFSTELLVTDLGNTKRRLYLSTVQKELSITPLHAKIPLFMIKRKIWCNLCIDLVAFTGEIFKGAVFQSLDGIIISANCKLRKIFTLKSKPQDTAEGDGICAIPCLTNEPTDVIPRACQLNQDVPQVIQLLNMSKLRQPETRFGSHPLTSSESDQLLNRGQGSIRHCKTQDVSHIAFGSKVLGPPPPSGRRLSTRASGEIKPVGSRSNRSCQQSTLEKGSKLLQDTEQPEPSPSLCSETLDQGDKENIHQTNQTANILPVLDAHPLYTYRLPSSPPSLLFSLLPDAQPSVLSGDWHF</sequence>
<keyword evidence="4" id="KW-1185">Reference proteome</keyword>
<dbReference type="GeneTree" id="ENSGT00390000005497"/>
<protein>
    <submittedName>
        <fullName evidence="3">Chromosome 3 open reading frame 67</fullName>
    </submittedName>
</protein>
<feature type="compositionally biased region" description="Polar residues" evidence="1">
    <location>
        <begin position="290"/>
        <end position="302"/>
    </location>
</feature>
<proteinExistence type="predicted"/>
<dbReference type="Pfam" id="PF05018">
    <property type="entry name" value="CFA20_dom"/>
    <property type="match status" value="1"/>
</dbReference>
<dbReference type="InterPro" id="IPR040441">
    <property type="entry name" value="CFA20/CFAP20DC"/>
</dbReference>
<dbReference type="AlphaFoldDB" id="A0A7M4FET3"/>
<dbReference type="Proteomes" id="UP000594220">
    <property type="component" value="Unplaced"/>
</dbReference>
<evidence type="ECO:0000313" key="3">
    <source>
        <dbReference type="Ensembl" id="ENSCPRP00005023783.1"/>
    </source>
</evidence>
<organism evidence="3 4">
    <name type="scientific">Crocodylus porosus</name>
    <name type="common">Saltwater crocodile</name>
    <name type="synonym">Estuarine crocodile</name>
    <dbReference type="NCBI Taxonomy" id="8502"/>
    <lineage>
        <taxon>Eukaryota</taxon>
        <taxon>Metazoa</taxon>
        <taxon>Chordata</taxon>
        <taxon>Craniata</taxon>
        <taxon>Vertebrata</taxon>
        <taxon>Euteleostomi</taxon>
        <taxon>Archelosauria</taxon>
        <taxon>Archosauria</taxon>
        <taxon>Crocodylia</taxon>
        <taxon>Longirostres</taxon>
        <taxon>Crocodylidae</taxon>
        <taxon>Crocodylus</taxon>
    </lineage>
</organism>
<dbReference type="OMA" id="HIHCKNE"/>
<feature type="region of interest" description="Disordered" evidence="1">
    <location>
        <begin position="261"/>
        <end position="325"/>
    </location>
</feature>
<evidence type="ECO:0000259" key="2">
    <source>
        <dbReference type="Pfam" id="PF05018"/>
    </source>
</evidence>
<evidence type="ECO:0000256" key="1">
    <source>
        <dbReference type="SAM" id="MobiDB-lite"/>
    </source>
</evidence>
<reference evidence="3" key="1">
    <citation type="submission" date="2025-08" db="UniProtKB">
        <authorList>
            <consortium name="Ensembl"/>
        </authorList>
    </citation>
    <scope>IDENTIFICATION</scope>
</reference>
<feature type="domain" description="CFA20" evidence="2">
    <location>
        <begin position="1"/>
        <end position="174"/>
    </location>
</feature>
<dbReference type="Ensembl" id="ENSCPRT00005027766.1">
    <property type="protein sequence ID" value="ENSCPRP00005023783.1"/>
    <property type="gene ID" value="ENSCPRG00005016496.1"/>
</dbReference>
<evidence type="ECO:0000313" key="4">
    <source>
        <dbReference type="Proteomes" id="UP000594220"/>
    </source>
</evidence>